<evidence type="ECO:0000256" key="1">
    <source>
        <dbReference type="SAM" id="Phobius"/>
    </source>
</evidence>
<evidence type="ECO:0000313" key="2">
    <source>
        <dbReference type="Proteomes" id="UP000887575"/>
    </source>
</evidence>
<accession>A0AAF3ETM5</accession>
<evidence type="ECO:0000313" key="3">
    <source>
        <dbReference type="WBParaSite" id="MBELARI_LOCUS17508"/>
    </source>
</evidence>
<keyword evidence="2" id="KW-1185">Reference proteome</keyword>
<keyword evidence="1" id="KW-0812">Transmembrane</keyword>
<keyword evidence="1" id="KW-0472">Membrane</keyword>
<organism evidence="2 3">
    <name type="scientific">Mesorhabditis belari</name>
    <dbReference type="NCBI Taxonomy" id="2138241"/>
    <lineage>
        <taxon>Eukaryota</taxon>
        <taxon>Metazoa</taxon>
        <taxon>Ecdysozoa</taxon>
        <taxon>Nematoda</taxon>
        <taxon>Chromadorea</taxon>
        <taxon>Rhabditida</taxon>
        <taxon>Rhabditina</taxon>
        <taxon>Rhabditomorpha</taxon>
        <taxon>Rhabditoidea</taxon>
        <taxon>Rhabditidae</taxon>
        <taxon>Mesorhabditinae</taxon>
        <taxon>Mesorhabditis</taxon>
    </lineage>
</organism>
<protein>
    <submittedName>
        <fullName evidence="3">Uncharacterized protein</fullName>
    </submittedName>
</protein>
<dbReference type="Proteomes" id="UP000887575">
    <property type="component" value="Unassembled WGS sequence"/>
</dbReference>
<reference evidence="3" key="1">
    <citation type="submission" date="2024-02" db="UniProtKB">
        <authorList>
            <consortium name="WormBaseParasite"/>
        </authorList>
    </citation>
    <scope>IDENTIFICATION</scope>
</reference>
<feature type="transmembrane region" description="Helical" evidence="1">
    <location>
        <begin position="20"/>
        <end position="45"/>
    </location>
</feature>
<feature type="transmembrane region" description="Helical" evidence="1">
    <location>
        <begin position="88"/>
        <end position="113"/>
    </location>
</feature>
<proteinExistence type="predicted"/>
<sequence>MKIESLQAGNRRVSARLISFMKWLSILATISFVLCLELIFIDAFFENSFIVDEEMVCAQLDSICSPLSNPPFGYHPNWSPLQLFVMKFVTNVLFVCVVLPIILLATVIATSLIQNDFLLRVISLTFLYTSLHSPLNSLVVIFASKTYRHTLRRFLLSFVRKTYHSSTVTIEGVN</sequence>
<dbReference type="WBParaSite" id="MBELARI_LOCUS17508">
    <property type="protein sequence ID" value="MBELARI_LOCUS17508"/>
    <property type="gene ID" value="MBELARI_LOCUS17508"/>
</dbReference>
<dbReference type="AlphaFoldDB" id="A0AAF3ETM5"/>
<keyword evidence="1" id="KW-1133">Transmembrane helix</keyword>
<feature type="transmembrane region" description="Helical" evidence="1">
    <location>
        <begin position="119"/>
        <end position="143"/>
    </location>
</feature>
<name>A0AAF3ETM5_9BILA</name>